<keyword evidence="1" id="KW-0694">RNA-binding</keyword>
<evidence type="ECO:0000313" key="4">
    <source>
        <dbReference type="Proteomes" id="UP000434241"/>
    </source>
</evidence>
<evidence type="ECO:0000259" key="2">
    <source>
        <dbReference type="SMART" id="SM00363"/>
    </source>
</evidence>
<dbReference type="GO" id="GO:0003723">
    <property type="term" value="F:RNA binding"/>
    <property type="evidence" value="ECO:0007669"/>
    <property type="project" value="UniProtKB-KW"/>
</dbReference>
<comment type="caution">
    <text evidence="3">The sequence shown here is derived from an EMBL/GenBank/DDBJ whole genome shotgun (WGS) entry which is preliminary data.</text>
</comment>
<dbReference type="Gene3D" id="3.30.70.330">
    <property type="match status" value="1"/>
</dbReference>
<dbReference type="SUPFAM" id="SSF55174">
    <property type="entry name" value="Alpha-L RNA-binding motif"/>
    <property type="match status" value="1"/>
</dbReference>
<dbReference type="Gene3D" id="3.10.290.10">
    <property type="entry name" value="RNA-binding S4 domain"/>
    <property type="match status" value="1"/>
</dbReference>
<dbReference type="PROSITE" id="PS50889">
    <property type="entry name" value="S4"/>
    <property type="match status" value="1"/>
</dbReference>
<dbReference type="SMART" id="SM00363">
    <property type="entry name" value="S4"/>
    <property type="match status" value="1"/>
</dbReference>
<name>A0A6N7V043_9FIRM</name>
<dbReference type="Proteomes" id="UP000434241">
    <property type="component" value="Unassembled WGS sequence"/>
</dbReference>
<dbReference type="InterPro" id="IPR002942">
    <property type="entry name" value="S4_RNA-bd"/>
</dbReference>
<protein>
    <recommendedName>
        <fullName evidence="2">RNA-binding S4 domain-containing protein</fullName>
    </recommendedName>
</protein>
<evidence type="ECO:0000256" key="1">
    <source>
        <dbReference type="PROSITE-ProRule" id="PRU00182"/>
    </source>
</evidence>
<feature type="domain" description="RNA-binding S4" evidence="2">
    <location>
        <begin position="171"/>
        <end position="231"/>
    </location>
</feature>
<dbReference type="InterPro" id="IPR012677">
    <property type="entry name" value="Nucleotide-bd_a/b_plait_sf"/>
</dbReference>
<dbReference type="Pfam" id="PF17774">
    <property type="entry name" value="YlmH_RBD"/>
    <property type="match status" value="1"/>
</dbReference>
<organism evidence="3 4">
    <name type="scientific">Holdemanella porci</name>
    <dbReference type="NCBI Taxonomy" id="2652276"/>
    <lineage>
        <taxon>Bacteria</taxon>
        <taxon>Bacillati</taxon>
        <taxon>Bacillota</taxon>
        <taxon>Erysipelotrichia</taxon>
        <taxon>Erysipelotrichales</taxon>
        <taxon>Erysipelotrichaceae</taxon>
        <taxon>Holdemanella</taxon>
    </lineage>
</organism>
<dbReference type="Gene3D" id="3.30.1370.160">
    <property type="match status" value="1"/>
</dbReference>
<dbReference type="InterPro" id="IPR040591">
    <property type="entry name" value="RqcP2_RBD"/>
</dbReference>
<keyword evidence="4" id="KW-1185">Reference proteome</keyword>
<evidence type="ECO:0000313" key="3">
    <source>
        <dbReference type="EMBL" id="MSS55460.1"/>
    </source>
</evidence>
<proteinExistence type="predicted"/>
<accession>A0A6N7V043</accession>
<dbReference type="CDD" id="cd00165">
    <property type="entry name" value="S4"/>
    <property type="match status" value="1"/>
</dbReference>
<sequence>MSSFMVGHEVFISQMKDQIRIFQKQNRPIMTCFLSISEQSILQSMVPKNICLVFDGGYDQAQRKIACFIPEGYVGFSDCVCLHATYNSKFKTLTHSDLLGCLMHSGIERSVIGDLIVQKEDLYIFCKEKISKYIIDNCTQISKCTVHFEECLDYIITENNKKEIHIMCSSLRLDSVVAQLSHCSRSEALKKIHAGFVKVNDVVLEQNLQLCNNDFVSIRKTGRFQFKEVVSTTKKGRLVLNFDQYI</sequence>
<dbReference type="AlphaFoldDB" id="A0A6N7V043"/>
<reference evidence="3 4" key="1">
    <citation type="submission" date="2019-08" db="EMBL/GenBank/DDBJ databases">
        <title>In-depth cultivation of the pig gut microbiome towards novel bacterial diversity and tailored functional studies.</title>
        <authorList>
            <person name="Wylensek D."/>
            <person name="Hitch T.C.A."/>
            <person name="Clavel T."/>
        </authorList>
    </citation>
    <scope>NUCLEOTIDE SEQUENCE [LARGE SCALE GENOMIC DNA]</scope>
    <source>
        <strain evidence="3 4">LKV-472-APC-3</strain>
    </source>
</reference>
<dbReference type="InterPro" id="IPR036986">
    <property type="entry name" value="S4_RNA-bd_sf"/>
</dbReference>
<dbReference type="EMBL" id="VUMR01000002">
    <property type="protein sequence ID" value="MSS55460.1"/>
    <property type="molecule type" value="Genomic_DNA"/>
</dbReference>
<gene>
    <name evidence="3" type="ORF">FYJ55_00675</name>
</gene>